<protein>
    <submittedName>
        <fullName evidence="2">Uncharacterized protein</fullName>
    </submittedName>
</protein>
<evidence type="ECO:0000313" key="2">
    <source>
        <dbReference type="EMBL" id="KAG1805860.1"/>
    </source>
</evidence>
<gene>
    <name evidence="3" type="ORF">BJ212DRAFT_1262326</name>
    <name evidence="2" type="ORF">BJ212DRAFT_1283217</name>
</gene>
<dbReference type="EMBL" id="JABBWG010000050">
    <property type="protein sequence ID" value="KAG1805860.1"/>
    <property type="molecule type" value="Genomic_DNA"/>
</dbReference>
<keyword evidence="4" id="KW-1185">Reference proteome</keyword>
<keyword evidence="1" id="KW-0812">Transmembrane</keyword>
<accession>A0A9P7DXH1</accession>
<evidence type="ECO:0000313" key="3">
    <source>
        <dbReference type="EMBL" id="KAG1823823.1"/>
    </source>
</evidence>
<dbReference type="InterPro" id="IPR040521">
    <property type="entry name" value="KDZ"/>
</dbReference>
<proteinExistence type="predicted"/>
<keyword evidence="1" id="KW-0472">Membrane</keyword>
<dbReference type="Proteomes" id="UP000807769">
    <property type="component" value="Unassembled WGS sequence"/>
</dbReference>
<evidence type="ECO:0000313" key="4">
    <source>
        <dbReference type="Proteomes" id="UP000807769"/>
    </source>
</evidence>
<comment type="caution">
    <text evidence="2">The sequence shown here is derived from an EMBL/GenBank/DDBJ whole genome shotgun (WGS) entry which is preliminary data.</text>
</comment>
<dbReference type="Pfam" id="PF18758">
    <property type="entry name" value="KDZ"/>
    <property type="match status" value="1"/>
</dbReference>
<evidence type="ECO:0000256" key="1">
    <source>
        <dbReference type="SAM" id="Phobius"/>
    </source>
</evidence>
<dbReference type="RefSeq" id="XP_041197883.1">
    <property type="nucleotide sequence ID" value="XM_041330256.1"/>
</dbReference>
<dbReference type="AlphaFoldDB" id="A0A9P7DXH1"/>
<organism evidence="2 4">
    <name type="scientific">Suillus subaureus</name>
    <dbReference type="NCBI Taxonomy" id="48587"/>
    <lineage>
        <taxon>Eukaryota</taxon>
        <taxon>Fungi</taxon>
        <taxon>Dikarya</taxon>
        <taxon>Basidiomycota</taxon>
        <taxon>Agaricomycotina</taxon>
        <taxon>Agaricomycetes</taxon>
        <taxon>Agaricomycetidae</taxon>
        <taxon>Boletales</taxon>
        <taxon>Suillineae</taxon>
        <taxon>Suillaceae</taxon>
        <taxon>Suillus</taxon>
    </lineage>
</organism>
<reference evidence="2" key="1">
    <citation type="journal article" date="2020" name="New Phytol.">
        <title>Comparative genomics reveals dynamic genome evolution in host specialist ectomycorrhizal fungi.</title>
        <authorList>
            <person name="Lofgren L.A."/>
            <person name="Nguyen N.H."/>
            <person name="Vilgalys R."/>
            <person name="Ruytinx J."/>
            <person name="Liao H.L."/>
            <person name="Branco S."/>
            <person name="Kuo A."/>
            <person name="LaButti K."/>
            <person name="Lipzen A."/>
            <person name="Andreopoulos W."/>
            <person name="Pangilinan J."/>
            <person name="Riley R."/>
            <person name="Hundley H."/>
            <person name="Na H."/>
            <person name="Barry K."/>
            <person name="Grigoriev I.V."/>
            <person name="Stajich J.E."/>
            <person name="Kennedy P.G."/>
        </authorList>
    </citation>
    <scope>NUCLEOTIDE SEQUENCE</scope>
    <source>
        <strain evidence="2">MN1</strain>
    </source>
</reference>
<dbReference type="GeneID" id="64624273"/>
<feature type="transmembrane region" description="Helical" evidence="1">
    <location>
        <begin position="56"/>
        <end position="74"/>
    </location>
</feature>
<dbReference type="OrthoDB" id="3257768at2759"/>
<sequence length="192" mass="21328">MTVSHNAVNMANVKTSRGLAATGVGTVDCARHDMKLPNGVGDLQKGEKCLGLDMDYLVFLVILSFLVFIFNLSYDMACQWHKKLWTCMDSLSPCLHLACKNKIIRFFIPKFHLNAHIQPCQTMFSFNCSKNVRCTDGKAPKRGWANINCVASSTKGLEGPGAHHDILDDHFGDWNWKKITMLGGDLALLILA</sequence>
<keyword evidence="1" id="KW-1133">Transmembrane helix</keyword>
<dbReference type="EMBL" id="JABBWG010000004">
    <property type="protein sequence ID" value="KAG1823823.1"/>
    <property type="molecule type" value="Genomic_DNA"/>
</dbReference>
<name>A0A9P7DXH1_9AGAM</name>